<gene>
    <name evidence="4" type="ORF">CLO192961_LOCUS328621</name>
</gene>
<dbReference type="SUPFAM" id="SSF52540">
    <property type="entry name" value="P-loop containing nucleoside triphosphate hydrolases"/>
    <property type="match status" value="1"/>
</dbReference>
<accession>A0ABY6UM72</accession>
<dbReference type="PANTHER" id="PTHR10039:SF5">
    <property type="entry name" value="NACHT DOMAIN-CONTAINING PROTEIN"/>
    <property type="match status" value="1"/>
</dbReference>
<evidence type="ECO:0000313" key="4">
    <source>
        <dbReference type="EMBL" id="VUC32378.1"/>
    </source>
</evidence>
<protein>
    <recommendedName>
        <fullName evidence="6">NACHT domain-containing protein</fullName>
    </recommendedName>
</protein>
<dbReference type="EMBL" id="CABFNS010000851">
    <property type="protein sequence ID" value="VUC32378.1"/>
    <property type="molecule type" value="Genomic_DNA"/>
</dbReference>
<evidence type="ECO:0000259" key="2">
    <source>
        <dbReference type="Pfam" id="PF24883"/>
    </source>
</evidence>
<dbReference type="Gene3D" id="3.40.50.300">
    <property type="entry name" value="P-loop containing nucleotide triphosphate hydrolases"/>
    <property type="match status" value="1"/>
</dbReference>
<keyword evidence="5" id="KW-1185">Reference proteome</keyword>
<sequence length="959" mass="109340">MDALSIAAAVVAFVDFGVKVSFRAFEVHSSATGQPVQVIGLAASSKHLSSLASAARETIKVSSYSGQMDSLESLVVECTDVEERLKNALGKLAVTKGGNWNRARQILEVSIRSIWKQEELDALSTQLDRIRGQVMMNVLMSVWSEASNNKSQTEHVLQTVRRIETAMKDMDEDFKTIGAGGRLQDDKRKTRMNTAIWASTGLVDISTDGATTPPPYTPLPTIEAPRDAGLRTRLPFSQRLLRSLQFAEIDNRASQIKSAFPNTFKWLLDDDGEGRKKRNERSGLSFRRWLSSHDESSHCEDSQGEKVFWITGVPASGKSTLMKFIATHPSLNRRLQEWAGQDQVQVAKFYFWNAGSKIQKSRVGLFRSLLYQLLSQNPELSEIIAPRRQLYFSIAGDDAEAPDWEWPELCRCFSRLAWQLKSKNIRLALFIDGLDEYEGFDDKLPETHQLTDEMVTFLLRSRKEYDWKLCVSSRPGNYFRDKFSKSHSLAMQQLTQPDIDEYVNQRLMSSQAIKDARMIDQDAIDTLIRNLKARAQGVFLWVVLVVEQLLITAQDDPHISVILRVFDSLPQDLNNLYNAIQNQIGPAKQRRASKLYQLVMEWKRTWNGQMEAIFLWLADEEEPDALNYPEPSKKYPEEEKHEAIVKQTLRVVEGCTRGILQVSDPTTRRGPPTVDFLHKTTYDWIREPSNWKRMVEMGPDNYQPMIPILAVLARHAQSLSSTSKYSARKQCISRLFLLASEVQAPAKARSQMTSILDQLDVRQLKGLGIDSIFLQTAIPAESKGVKRTAESNHMAWAAAWACRPYICAKVEQNPSILLMPRRQGLFTLRKGTPSNIPIFEVVIFGYRLHGSRTEAGEESWFNRVRKMNAWQAWQRLETIKELLQKGAKIEGYMKEILRTAVKEAPKNSVQAKYAKLLFDLSGRRDILASFDEMRRKSFPEYEVDEARKEGEFPDYQIDS</sequence>
<organism evidence="4 5">
    <name type="scientific">Bionectria ochroleuca</name>
    <name type="common">Gliocladium roseum</name>
    <dbReference type="NCBI Taxonomy" id="29856"/>
    <lineage>
        <taxon>Eukaryota</taxon>
        <taxon>Fungi</taxon>
        <taxon>Dikarya</taxon>
        <taxon>Ascomycota</taxon>
        <taxon>Pezizomycotina</taxon>
        <taxon>Sordariomycetes</taxon>
        <taxon>Hypocreomycetidae</taxon>
        <taxon>Hypocreales</taxon>
        <taxon>Bionectriaceae</taxon>
        <taxon>Clonostachys</taxon>
    </lineage>
</organism>
<feature type="domain" description="DUF7791" evidence="3">
    <location>
        <begin position="584"/>
        <end position="723"/>
    </location>
</feature>
<dbReference type="Proteomes" id="UP000766486">
    <property type="component" value="Unassembled WGS sequence"/>
</dbReference>
<dbReference type="InterPro" id="IPR056693">
    <property type="entry name" value="DUF7791"/>
</dbReference>
<evidence type="ECO:0000256" key="1">
    <source>
        <dbReference type="ARBA" id="ARBA00022737"/>
    </source>
</evidence>
<evidence type="ECO:0000259" key="3">
    <source>
        <dbReference type="Pfam" id="PF25053"/>
    </source>
</evidence>
<dbReference type="InterPro" id="IPR027417">
    <property type="entry name" value="P-loop_NTPase"/>
</dbReference>
<evidence type="ECO:0008006" key="6">
    <source>
        <dbReference type="Google" id="ProtNLM"/>
    </source>
</evidence>
<name>A0ABY6UM72_BIOOC</name>
<keyword evidence="1" id="KW-0677">Repeat</keyword>
<dbReference type="PANTHER" id="PTHR10039">
    <property type="entry name" value="AMELOGENIN"/>
    <property type="match status" value="1"/>
</dbReference>
<proteinExistence type="predicted"/>
<comment type="caution">
    <text evidence="4">The sequence shown here is derived from an EMBL/GenBank/DDBJ whole genome shotgun (WGS) entry which is preliminary data.</text>
</comment>
<reference evidence="4 5" key="1">
    <citation type="submission" date="2019-06" db="EMBL/GenBank/DDBJ databases">
        <authorList>
            <person name="Broberg M."/>
        </authorList>
    </citation>
    <scope>NUCLEOTIDE SEQUENCE [LARGE SCALE GENOMIC DNA]</scope>
</reference>
<feature type="domain" description="Nephrocystin 3-like N-terminal" evidence="2">
    <location>
        <begin position="288"/>
        <end position="474"/>
    </location>
</feature>
<evidence type="ECO:0000313" key="5">
    <source>
        <dbReference type="Proteomes" id="UP000766486"/>
    </source>
</evidence>
<dbReference type="Pfam" id="PF24883">
    <property type="entry name" value="NPHP3_N"/>
    <property type="match status" value="1"/>
</dbReference>
<dbReference type="InterPro" id="IPR056884">
    <property type="entry name" value="NPHP3-like_N"/>
</dbReference>
<dbReference type="Pfam" id="PF25053">
    <property type="entry name" value="DUF7791"/>
    <property type="match status" value="1"/>
</dbReference>